<reference evidence="1" key="1">
    <citation type="submission" date="2014-09" db="EMBL/GenBank/DDBJ databases">
        <authorList>
            <person name="Magalhaes I.L.F."/>
            <person name="Oliveira U."/>
            <person name="Santos F.R."/>
            <person name="Vidigal T.H.D.A."/>
            <person name="Brescovit A.D."/>
            <person name="Santos A.J."/>
        </authorList>
    </citation>
    <scope>NUCLEOTIDE SEQUENCE</scope>
    <source>
        <tissue evidence="1">Shoot tissue taken approximately 20 cm above the soil surface</tissue>
    </source>
</reference>
<organism evidence="1">
    <name type="scientific">Arundo donax</name>
    <name type="common">Giant reed</name>
    <name type="synonym">Donax arundinaceus</name>
    <dbReference type="NCBI Taxonomy" id="35708"/>
    <lineage>
        <taxon>Eukaryota</taxon>
        <taxon>Viridiplantae</taxon>
        <taxon>Streptophyta</taxon>
        <taxon>Embryophyta</taxon>
        <taxon>Tracheophyta</taxon>
        <taxon>Spermatophyta</taxon>
        <taxon>Magnoliopsida</taxon>
        <taxon>Liliopsida</taxon>
        <taxon>Poales</taxon>
        <taxon>Poaceae</taxon>
        <taxon>PACMAD clade</taxon>
        <taxon>Arundinoideae</taxon>
        <taxon>Arundineae</taxon>
        <taxon>Arundo</taxon>
    </lineage>
</organism>
<dbReference type="AlphaFoldDB" id="A0A0A9HCX2"/>
<name>A0A0A9HCX2_ARUDO</name>
<accession>A0A0A9HCX2</accession>
<sequence>MHFKFCLAKVQPHCHSLTRCNSNFLEHVPERSIWIRWCCNLYWLLKAFFYHLQGMGNHHILITIILHCCCCCL</sequence>
<proteinExistence type="predicted"/>
<protein>
    <submittedName>
        <fullName evidence="1">Uncharacterized protein</fullName>
    </submittedName>
</protein>
<reference evidence="1" key="2">
    <citation type="journal article" date="2015" name="Data Brief">
        <title>Shoot transcriptome of the giant reed, Arundo donax.</title>
        <authorList>
            <person name="Barrero R.A."/>
            <person name="Guerrero F.D."/>
            <person name="Moolhuijzen P."/>
            <person name="Goolsby J.A."/>
            <person name="Tidwell J."/>
            <person name="Bellgard S.E."/>
            <person name="Bellgard M.I."/>
        </authorList>
    </citation>
    <scope>NUCLEOTIDE SEQUENCE</scope>
    <source>
        <tissue evidence="1">Shoot tissue taken approximately 20 cm above the soil surface</tissue>
    </source>
</reference>
<evidence type="ECO:0000313" key="1">
    <source>
        <dbReference type="EMBL" id="JAE35030.1"/>
    </source>
</evidence>
<dbReference type="EMBL" id="GBRH01162866">
    <property type="protein sequence ID" value="JAE35030.1"/>
    <property type="molecule type" value="Transcribed_RNA"/>
</dbReference>